<dbReference type="EMBL" id="CAIIXF020000003">
    <property type="protein sequence ID" value="CAH1778785.1"/>
    <property type="molecule type" value="Genomic_DNA"/>
</dbReference>
<reference evidence="1" key="1">
    <citation type="submission" date="2022-03" db="EMBL/GenBank/DDBJ databases">
        <authorList>
            <person name="Martin C."/>
        </authorList>
    </citation>
    <scope>NUCLEOTIDE SEQUENCE</scope>
</reference>
<dbReference type="AlphaFoldDB" id="A0A8J1Y9C2"/>
<protein>
    <submittedName>
        <fullName evidence="1">Uncharacterized protein</fullName>
    </submittedName>
</protein>
<evidence type="ECO:0000313" key="2">
    <source>
        <dbReference type="Proteomes" id="UP000749559"/>
    </source>
</evidence>
<organism evidence="1 2">
    <name type="scientific">Owenia fusiformis</name>
    <name type="common">Polychaete worm</name>
    <dbReference type="NCBI Taxonomy" id="6347"/>
    <lineage>
        <taxon>Eukaryota</taxon>
        <taxon>Metazoa</taxon>
        <taxon>Spiralia</taxon>
        <taxon>Lophotrochozoa</taxon>
        <taxon>Annelida</taxon>
        <taxon>Polychaeta</taxon>
        <taxon>Sedentaria</taxon>
        <taxon>Canalipalpata</taxon>
        <taxon>Sabellida</taxon>
        <taxon>Oweniida</taxon>
        <taxon>Oweniidae</taxon>
        <taxon>Owenia</taxon>
    </lineage>
</organism>
<proteinExistence type="predicted"/>
<gene>
    <name evidence="1" type="ORF">OFUS_LOCUS5651</name>
</gene>
<keyword evidence="2" id="KW-1185">Reference proteome</keyword>
<comment type="caution">
    <text evidence="1">The sequence shown here is derived from an EMBL/GenBank/DDBJ whole genome shotgun (WGS) entry which is preliminary data.</text>
</comment>
<dbReference type="Proteomes" id="UP000749559">
    <property type="component" value="Unassembled WGS sequence"/>
</dbReference>
<evidence type="ECO:0000313" key="1">
    <source>
        <dbReference type="EMBL" id="CAH1778785.1"/>
    </source>
</evidence>
<accession>A0A8J1Y9C2</accession>
<name>A0A8J1Y9C2_OWEFU</name>
<sequence length="140" mass="15770">MAIKKVQKAWRQLRMLFSKKQTSSKGVGTDLSIPEHCQTENVFTFVVQNRLAEAVAERDTLRTEKDRMEKDLEMERQTVGRAQKEIDELKKELTLLKDLVESTLNIAYLIDGSDGDKADKLDHQSPVISDAAAIAPVLLS</sequence>